<keyword evidence="1" id="KW-0812">Transmembrane</keyword>
<keyword evidence="1" id="KW-0472">Membrane</keyword>
<proteinExistence type="predicted"/>
<comment type="caution">
    <text evidence="2">The sequence shown here is derived from an EMBL/GenBank/DDBJ whole genome shotgun (WGS) entry which is preliminary data.</text>
</comment>
<organism evidence="2 3">
    <name type="scientific">Streblomastix strix</name>
    <dbReference type="NCBI Taxonomy" id="222440"/>
    <lineage>
        <taxon>Eukaryota</taxon>
        <taxon>Metamonada</taxon>
        <taxon>Preaxostyla</taxon>
        <taxon>Oxymonadida</taxon>
        <taxon>Streblomastigidae</taxon>
        <taxon>Streblomastix</taxon>
    </lineage>
</organism>
<sequence length="240" mass="25947">MIKNPGEAAKKKKTAEKDQMLKIVTMLLVLLLASLSVGHTSFSKTLESASFIEDEIINKNRLILANAECSPAPNIANITATGDKNKTGIEVTIKGVNLLCENLYLEVIATISKAMNADSITKQYKLSVVARSQEETQVSAFIKADEVVKRGQDLFVGVVILQDDGNFTEAAGSTSVRVKGFEAEKVDDKGPAATGIGKLAKTLLTVAQVILIVMLVLFVVIAVISFACICYRRKKSENRK</sequence>
<protein>
    <submittedName>
        <fullName evidence="2">Uncharacterized protein</fullName>
    </submittedName>
</protein>
<evidence type="ECO:0000313" key="2">
    <source>
        <dbReference type="EMBL" id="KAA6389851.1"/>
    </source>
</evidence>
<gene>
    <name evidence="2" type="ORF">EZS28_014622</name>
</gene>
<reference evidence="2 3" key="1">
    <citation type="submission" date="2019-03" db="EMBL/GenBank/DDBJ databases">
        <title>Single cell metagenomics reveals metabolic interactions within the superorganism composed of flagellate Streblomastix strix and complex community of Bacteroidetes bacteria on its surface.</title>
        <authorList>
            <person name="Treitli S.C."/>
            <person name="Kolisko M."/>
            <person name="Husnik F."/>
            <person name="Keeling P."/>
            <person name="Hampl V."/>
        </authorList>
    </citation>
    <scope>NUCLEOTIDE SEQUENCE [LARGE SCALE GENOMIC DNA]</scope>
    <source>
        <strain evidence="2">ST1C</strain>
    </source>
</reference>
<feature type="transmembrane region" description="Helical" evidence="1">
    <location>
        <begin position="209"/>
        <end position="231"/>
    </location>
</feature>
<evidence type="ECO:0000313" key="3">
    <source>
        <dbReference type="Proteomes" id="UP000324800"/>
    </source>
</evidence>
<accession>A0A5J4W4H8</accession>
<dbReference type="Proteomes" id="UP000324800">
    <property type="component" value="Unassembled WGS sequence"/>
</dbReference>
<dbReference type="EMBL" id="SNRW01003432">
    <property type="protein sequence ID" value="KAA6389851.1"/>
    <property type="molecule type" value="Genomic_DNA"/>
</dbReference>
<dbReference type="AlphaFoldDB" id="A0A5J4W4H8"/>
<evidence type="ECO:0000256" key="1">
    <source>
        <dbReference type="SAM" id="Phobius"/>
    </source>
</evidence>
<keyword evidence="1" id="KW-1133">Transmembrane helix</keyword>
<name>A0A5J4W4H8_9EUKA</name>